<sequence length="285" mass="31830">MRWVMTGRGLRRWAFHSFAAFGVVALLLQSYQAIWDRPLWPGHAGQVAVAVALASFLYGLIRVRPAKAVVRDLKRPACRIEVVPGDLFEQDDSHLVVGFTDTFDTDVTDDRVVQAGSVQGQFLERVYGGDRVRLDADLDKLLAAEPVVTELTRATKPYGKRRRHLVGTVLVLGDPRRHFFAVAYSRMGPNLVAQSSADQLWHSLSRLWAAAHEHGQRRPLAMPVVGATLARVDALDREALLRLILLSFVAASRDHLVTTRLRVVLRPDEFADVNRAELKAFLDAI</sequence>
<gene>
    <name evidence="3" type="ORF">Aiant_17580</name>
</gene>
<keyword evidence="1" id="KW-0472">Membrane</keyword>
<feature type="transmembrane region" description="Helical" evidence="1">
    <location>
        <begin position="42"/>
        <end position="61"/>
    </location>
</feature>
<dbReference type="RefSeq" id="WP_189332523.1">
    <property type="nucleotide sequence ID" value="NZ_AP023356.1"/>
</dbReference>
<keyword evidence="1" id="KW-1133">Transmembrane helix</keyword>
<name>A0ABM7LPE7_9ACTN</name>
<evidence type="ECO:0000256" key="1">
    <source>
        <dbReference type="SAM" id="Phobius"/>
    </source>
</evidence>
<dbReference type="Proteomes" id="UP000676967">
    <property type="component" value="Chromosome"/>
</dbReference>
<keyword evidence="1" id="KW-0812">Transmembrane</keyword>
<accession>A0ABM7LPE7</accession>
<reference evidence="3 4" key="1">
    <citation type="submission" date="2020-08" db="EMBL/GenBank/DDBJ databases">
        <title>Whole genome shotgun sequence of Actinoplanes ianthinogenes NBRC 13996.</title>
        <authorList>
            <person name="Komaki H."/>
            <person name="Tamura T."/>
        </authorList>
    </citation>
    <scope>NUCLEOTIDE SEQUENCE [LARGE SCALE GENOMIC DNA]</scope>
    <source>
        <strain evidence="3 4">NBRC 13996</strain>
    </source>
</reference>
<dbReference type="EMBL" id="AP023356">
    <property type="protein sequence ID" value="BCJ41101.1"/>
    <property type="molecule type" value="Genomic_DNA"/>
</dbReference>
<feature type="domain" description="Thoeris protein ThsA Macro" evidence="2">
    <location>
        <begin position="80"/>
        <end position="266"/>
    </location>
</feature>
<keyword evidence="4" id="KW-1185">Reference proteome</keyword>
<organism evidence="3 4">
    <name type="scientific">Actinoplanes ianthinogenes</name>
    <dbReference type="NCBI Taxonomy" id="122358"/>
    <lineage>
        <taxon>Bacteria</taxon>
        <taxon>Bacillati</taxon>
        <taxon>Actinomycetota</taxon>
        <taxon>Actinomycetes</taxon>
        <taxon>Micromonosporales</taxon>
        <taxon>Micromonosporaceae</taxon>
        <taxon>Actinoplanes</taxon>
    </lineage>
</organism>
<proteinExistence type="predicted"/>
<evidence type="ECO:0000259" key="2">
    <source>
        <dbReference type="Pfam" id="PF20016"/>
    </source>
</evidence>
<evidence type="ECO:0000313" key="3">
    <source>
        <dbReference type="EMBL" id="BCJ41101.1"/>
    </source>
</evidence>
<protein>
    <recommendedName>
        <fullName evidence="2">Thoeris protein ThsA Macro domain-containing protein</fullName>
    </recommendedName>
</protein>
<dbReference type="Pfam" id="PF20016">
    <property type="entry name" value="ThsA_Macro"/>
    <property type="match status" value="1"/>
</dbReference>
<dbReference type="InterPro" id="IPR045535">
    <property type="entry name" value="ThsA_Macro"/>
</dbReference>
<evidence type="ECO:0000313" key="4">
    <source>
        <dbReference type="Proteomes" id="UP000676967"/>
    </source>
</evidence>